<comment type="cofactor">
    <cofactor evidence="1">
        <name>Mg(2+)</name>
        <dbReference type="ChEBI" id="CHEBI:18420"/>
    </cofactor>
</comment>
<evidence type="ECO:0000256" key="18">
    <source>
        <dbReference type="ARBA" id="ARBA00032510"/>
    </source>
</evidence>
<evidence type="ECO:0000259" key="25">
    <source>
        <dbReference type="Pfam" id="PF08245"/>
    </source>
</evidence>
<dbReference type="Gene3D" id="3.40.1190.10">
    <property type="entry name" value="Mur-like, catalytic domain"/>
    <property type="match status" value="1"/>
</dbReference>
<keyword evidence="11" id="KW-0479">Metal-binding</keyword>
<comment type="catalytic activity">
    <reaction evidence="20">
        <text>10-formyltetrahydrofolyl-(gamma-L-Glu)(n) + L-glutamate + ATP = 10-formyltetrahydrofolyl-(gamma-L-Glu)(n+1) + ADP + phosphate + H(+)</text>
        <dbReference type="Rhea" id="RHEA:51904"/>
        <dbReference type="Rhea" id="RHEA-COMP:13088"/>
        <dbReference type="Rhea" id="RHEA-COMP:14300"/>
        <dbReference type="ChEBI" id="CHEBI:15378"/>
        <dbReference type="ChEBI" id="CHEBI:29985"/>
        <dbReference type="ChEBI" id="CHEBI:30616"/>
        <dbReference type="ChEBI" id="CHEBI:43474"/>
        <dbReference type="ChEBI" id="CHEBI:134413"/>
        <dbReference type="ChEBI" id="CHEBI:456216"/>
        <dbReference type="EC" id="6.3.2.17"/>
    </reaction>
</comment>
<evidence type="ECO:0000256" key="5">
    <source>
        <dbReference type="ARBA" id="ARBA00008276"/>
    </source>
</evidence>
<comment type="subunit">
    <text evidence="6">Monomer.</text>
</comment>
<comment type="similarity">
    <text evidence="5 23">Belongs to the folylpolyglutamate synthase family.</text>
</comment>
<evidence type="ECO:0000256" key="1">
    <source>
        <dbReference type="ARBA" id="ARBA00001946"/>
    </source>
</evidence>
<evidence type="ECO:0000256" key="16">
    <source>
        <dbReference type="ARBA" id="ARBA00030048"/>
    </source>
</evidence>
<evidence type="ECO:0000256" key="8">
    <source>
        <dbReference type="ARBA" id="ARBA00013025"/>
    </source>
</evidence>
<dbReference type="FunFam" id="3.40.1190.10:FF:000004">
    <property type="entry name" value="Dihydrofolate synthase/folylpolyglutamate synthase"/>
    <property type="match status" value="1"/>
</dbReference>
<dbReference type="GO" id="GO:0005737">
    <property type="term" value="C:cytoplasm"/>
    <property type="evidence" value="ECO:0007669"/>
    <property type="project" value="TreeGrafter"/>
</dbReference>
<comment type="catalytic activity">
    <reaction evidence="21">
        <text>(6R)-5,10-methylenetetrahydrofolyl-(gamma-L-Glu)(n) + L-glutamate + ATP = (6R)-5,10-methylenetetrahydrofolyl-(gamma-L-Glu)(n+1) + ADP + phosphate + H(+)</text>
        <dbReference type="Rhea" id="RHEA:51912"/>
        <dbReference type="Rhea" id="RHEA-COMP:13257"/>
        <dbReference type="Rhea" id="RHEA-COMP:13258"/>
        <dbReference type="ChEBI" id="CHEBI:15378"/>
        <dbReference type="ChEBI" id="CHEBI:29985"/>
        <dbReference type="ChEBI" id="CHEBI:30616"/>
        <dbReference type="ChEBI" id="CHEBI:43474"/>
        <dbReference type="ChEBI" id="CHEBI:136572"/>
        <dbReference type="ChEBI" id="CHEBI:456216"/>
        <dbReference type="EC" id="6.3.2.17"/>
    </reaction>
</comment>
<dbReference type="GO" id="GO:0004326">
    <property type="term" value="F:tetrahydrofolylpolyglutamate synthase activity"/>
    <property type="evidence" value="ECO:0007669"/>
    <property type="project" value="UniProtKB-EC"/>
</dbReference>
<evidence type="ECO:0000256" key="12">
    <source>
        <dbReference type="ARBA" id="ARBA00022741"/>
    </source>
</evidence>
<evidence type="ECO:0000256" key="2">
    <source>
        <dbReference type="ARBA" id="ARBA00002714"/>
    </source>
</evidence>
<evidence type="ECO:0000256" key="21">
    <source>
        <dbReference type="ARBA" id="ARBA00049035"/>
    </source>
</evidence>
<comment type="pathway">
    <text evidence="4">Cofactor biosynthesis; tetrahydrofolylpolyglutamate biosynthesis.</text>
</comment>
<evidence type="ECO:0000256" key="13">
    <source>
        <dbReference type="ARBA" id="ARBA00022840"/>
    </source>
</evidence>
<proteinExistence type="inferred from homology"/>
<dbReference type="SUPFAM" id="SSF53244">
    <property type="entry name" value="MurD-like peptide ligases, peptide-binding domain"/>
    <property type="match status" value="1"/>
</dbReference>
<evidence type="ECO:0000256" key="17">
    <source>
        <dbReference type="ARBA" id="ARBA00030592"/>
    </source>
</evidence>
<evidence type="ECO:0000256" key="19">
    <source>
        <dbReference type="ARBA" id="ARBA00047493"/>
    </source>
</evidence>
<dbReference type="GO" id="GO:0046872">
    <property type="term" value="F:metal ion binding"/>
    <property type="evidence" value="ECO:0007669"/>
    <property type="project" value="UniProtKB-KW"/>
</dbReference>
<dbReference type="Proteomes" id="UP000192418">
    <property type="component" value="Unassembled WGS sequence"/>
</dbReference>
<evidence type="ECO:0000313" key="27">
    <source>
        <dbReference type="Proteomes" id="UP000192418"/>
    </source>
</evidence>
<evidence type="ECO:0000259" key="24">
    <source>
        <dbReference type="Pfam" id="PF02875"/>
    </source>
</evidence>
<comment type="function">
    <text evidence="2">Functions in two distinct reactions of the de novo folate biosynthetic pathway. Catalyzes the addition of a glutamate residue to dihydropteroate (7,8-dihydropteroate or H2Pte) to form dihydrofolate (7,8-dihydrofolate monoglutamate or H2Pte-Glu). Also catalyzes successive additions of L-glutamate to tetrahydrofolate or 10-formyltetrahydrofolate or 5,10-methylenetetrahydrofolate, leading to folylpolyglutamate derivatives.</text>
</comment>
<dbReference type="AlphaFoldDB" id="A0A1W2BU59"/>
<keyword evidence="10 23" id="KW-0436">Ligase</keyword>
<keyword evidence="13 23" id="KW-0067">ATP-binding</keyword>
<reference evidence="26 27" key="1">
    <citation type="submission" date="2017-04" db="EMBL/GenBank/DDBJ databases">
        <authorList>
            <person name="Afonso C.L."/>
            <person name="Miller P.J."/>
            <person name="Scott M.A."/>
            <person name="Spackman E."/>
            <person name="Goraichik I."/>
            <person name="Dimitrov K.M."/>
            <person name="Suarez D.L."/>
            <person name="Swayne D.E."/>
        </authorList>
    </citation>
    <scope>NUCLEOTIDE SEQUENCE [LARGE SCALE GENOMIC DNA]</scope>
    <source>
        <strain evidence="26 27">DSM 3385</strain>
    </source>
</reference>
<evidence type="ECO:0000256" key="23">
    <source>
        <dbReference type="PIRNR" id="PIRNR001563"/>
    </source>
</evidence>
<comment type="catalytic activity">
    <reaction evidence="22">
        <text>7,8-dihydropteroate + L-glutamate + ATP = 7,8-dihydrofolate + ADP + phosphate + H(+)</text>
        <dbReference type="Rhea" id="RHEA:23584"/>
        <dbReference type="ChEBI" id="CHEBI:15378"/>
        <dbReference type="ChEBI" id="CHEBI:17839"/>
        <dbReference type="ChEBI" id="CHEBI:29985"/>
        <dbReference type="ChEBI" id="CHEBI:30616"/>
        <dbReference type="ChEBI" id="CHEBI:43474"/>
        <dbReference type="ChEBI" id="CHEBI:57451"/>
        <dbReference type="ChEBI" id="CHEBI:456216"/>
        <dbReference type="EC" id="6.3.2.12"/>
    </reaction>
</comment>
<dbReference type="EMBL" id="FWXY01000009">
    <property type="protein sequence ID" value="SMC76088.1"/>
    <property type="molecule type" value="Genomic_DNA"/>
</dbReference>
<dbReference type="PANTHER" id="PTHR11136:SF0">
    <property type="entry name" value="DIHYDROFOLATE SYNTHETASE-RELATED"/>
    <property type="match status" value="1"/>
</dbReference>
<dbReference type="UniPathway" id="UPA00077">
    <property type="reaction ID" value="UER00157"/>
</dbReference>
<dbReference type="EC" id="6.3.2.12" evidence="7"/>
<evidence type="ECO:0000256" key="11">
    <source>
        <dbReference type="ARBA" id="ARBA00022723"/>
    </source>
</evidence>
<keyword evidence="14" id="KW-0460">Magnesium</keyword>
<evidence type="ECO:0000256" key="10">
    <source>
        <dbReference type="ARBA" id="ARBA00022598"/>
    </source>
</evidence>
<keyword evidence="12 23" id="KW-0547">Nucleotide-binding</keyword>
<dbReference type="Gene3D" id="3.90.190.20">
    <property type="entry name" value="Mur ligase, C-terminal domain"/>
    <property type="match status" value="1"/>
</dbReference>
<comment type="catalytic activity">
    <reaction evidence="19">
        <text>(6S)-5,6,7,8-tetrahydrofolyl-(gamma-L-Glu)(n) + L-glutamate + ATP = (6S)-5,6,7,8-tetrahydrofolyl-(gamma-L-Glu)(n+1) + ADP + phosphate + H(+)</text>
        <dbReference type="Rhea" id="RHEA:10580"/>
        <dbReference type="Rhea" id="RHEA-COMP:14738"/>
        <dbReference type="Rhea" id="RHEA-COMP:14740"/>
        <dbReference type="ChEBI" id="CHEBI:15378"/>
        <dbReference type="ChEBI" id="CHEBI:29985"/>
        <dbReference type="ChEBI" id="CHEBI:30616"/>
        <dbReference type="ChEBI" id="CHEBI:43474"/>
        <dbReference type="ChEBI" id="CHEBI:141005"/>
        <dbReference type="ChEBI" id="CHEBI:456216"/>
        <dbReference type="EC" id="6.3.2.17"/>
    </reaction>
</comment>
<name>A0A1W2BU59_9BACT</name>
<evidence type="ECO:0000256" key="3">
    <source>
        <dbReference type="ARBA" id="ARBA00004799"/>
    </source>
</evidence>
<dbReference type="GO" id="GO:0008841">
    <property type="term" value="F:dihydrofolate synthase activity"/>
    <property type="evidence" value="ECO:0007669"/>
    <property type="project" value="UniProtKB-EC"/>
</dbReference>
<dbReference type="Pfam" id="PF08245">
    <property type="entry name" value="Mur_ligase_M"/>
    <property type="match status" value="1"/>
</dbReference>
<gene>
    <name evidence="26" type="ORF">SAMN02746065_109110</name>
</gene>
<accession>A0A1W2BU59</accession>
<dbReference type="PROSITE" id="PS01012">
    <property type="entry name" value="FOLYLPOLYGLU_SYNT_2"/>
    <property type="match status" value="1"/>
</dbReference>
<dbReference type="PANTHER" id="PTHR11136">
    <property type="entry name" value="FOLYLPOLYGLUTAMATE SYNTHASE-RELATED"/>
    <property type="match status" value="1"/>
</dbReference>
<dbReference type="GO" id="GO:0046656">
    <property type="term" value="P:folic acid biosynthetic process"/>
    <property type="evidence" value="ECO:0007669"/>
    <property type="project" value="UniProtKB-KW"/>
</dbReference>
<dbReference type="InterPro" id="IPR001645">
    <property type="entry name" value="Folylpolyglutamate_synth"/>
</dbReference>
<dbReference type="InterPro" id="IPR004101">
    <property type="entry name" value="Mur_ligase_C"/>
</dbReference>
<evidence type="ECO:0000313" key="26">
    <source>
        <dbReference type="EMBL" id="SMC76088.1"/>
    </source>
</evidence>
<evidence type="ECO:0000256" key="9">
    <source>
        <dbReference type="ARBA" id="ARBA00019357"/>
    </source>
</evidence>
<dbReference type="InterPro" id="IPR036615">
    <property type="entry name" value="Mur_ligase_C_dom_sf"/>
</dbReference>
<evidence type="ECO:0000256" key="14">
    <source>
        <dbReference type="ARBA" id="ARBA00022842"/>
    </source>
</evidence>
<protein>
    <recommendedName>
        <fullName evidence="9">Dihydrofolate synthase/folylpolyglutamate synthase</fullName>
        <ecNumber evidence="7">6.3.2.12</ecNumber>
        <ecNumber evidence="8">6.3.2.17</ecNumber>
    </recommendedName>
    <alternativeName>
        <fullName evidence="18">Folylpoly-gamma-glutamate synthetase-dihydrofolate synthetase</fullName>
    </alternativeName>
    <alternativeName>
        <fullName evidence="16">Folylpolyglutamate synthetase</fullName>
    </alternativeName>
    <alternativeName>
        <fullName evidence="17">Tetrahydrofolylpolyglutamate synthase</fullName>
    </alternativeName>
</protein>
<dbReference type="InterPro" id="IPR013221">
    <property type="entry name" value="Mur_ligase_cen"/>
</dbReference>
<dbReference type="NCBIfam" id="TIGR01499">
    <property type="entry name" value="folC"/>
    <property type="match status" value="1"/>
</dbReference>
<evidence type="ECO:0000256" key="22">
    <source>
        <dbReference type="ARBA" id="ARBA00049161"/>
    </source>
</evidence>
<dbReference type="InterPro" id="IPR018109">
    <property type="entry name" value="Folylpolyglutamate_synth_CS"/>
</dbReference>
<dbReference type="OrthoDB" id="9809356at2"/>
<organism evidence="26 27">
    <name type="scientific">Desulfocicer vacuolatum DSM 3385</name>
    <dbReference type="NCBI Taxonomy" id="1121400"/>
    <lineage>
        <taxon>Bacteria</taxon>
        <taxon>Pseudomonadati</taxon>
        <taxon>Thermodesulfobacteriota</taxon>
        <taxon>Desulfobacteria</taxon>
        <taxon>Desulfobacterales</taxon>
        <taxon>Desulfobacteraceae</taxon>
        <taxon>Desulfocicer</taxon>
    </lineage>
</organism>
<dbReference type="GO" id="GO:0046654">
    <property type="term" value="P:tetrahydrofolate biosynthetic process"/>
    <property type="evidence" value="ECO:0007669"/>
    <property type="project" value="UniProtKB-UniPathway"/>
</dbReference>
<dbReference type="InterPro" id="IPR036565">
    <property type="entry name" value="Mur-like_cat_sf"/>
</dbReference>
<dbReference type="SUPFAM" id="SSF53623">
    <property type="entry name" value="MurD-like peptide ligases, catalytic domain"/>
    <property type="match status" value="1"/>
</dbReference>
<dbReference type="PIRSF" id="PIRSF001563">
    <property type="entry name" value="Folylpolyglu_synth"/>
    <property type="match status" value="1"/>
</dbReference>
<dbReference type="EC" id="6.3.2.17" evidence="8"/>
<feature type="domain" description="Mur ligase central" evidence="25">
    <location>
        <begin position="47"/>
        <end position="268"/>
    </location>
</feature>
<evidence type="ECO:0000256" key="6">
    <source>
        <dbReference type="ARBA" id="ARBA00011245"/>
    </source>
</evidence>
<evidence type="ECO:0000256" key="15">
    <source>
        <dbReference type="ARBA" id="ARBA00022909"/>
    </source>
</evidence>
<feature type="domain" description="Mur ligase C-terminal" evidence="24">
    <location>
        <begin position="300"/>
        <end position="420"/>
    </location>
</feature>
<keyword evidence="15" id="KW-0289">Folate biosynthesis</keyword>
<sequence length="437" mass="47576">MEKLSYEQCLEELFALGRFGIKLELDTVAGILERLGSPEKTFNAVHIAGTNGKGSIASTVASILQTAGVTTGLYTSPHLIKFNERFIINGVQVSDDEIVDAYMAVKAVDTGERKATYFELTTTMAFYLFAQKKVQWAVIETGMGGRLDATNILNPALCLITNLSIEHTDYLGNTLEEIAAEKAGIIKQEVPVITGVSQPRALAVIKDTAQKKDAPLYTMGESFSTKAIIHSPSAPFDYQGIGLTLKDLETPLPGAHQIQNAALALAACELLSKSGPTNPRPPVITPETIRKGLLATRWPGRLEYILNEPHVILDGAHNLHSAENLGRFLREEGKPSHLTLVLGILDDKPYEKMLQFLVPTADRIIFTRPKINRNLDPAVLQRASKEFTRVETTIIDDVGEAAVHAIETAPSTGTVCIAGSLYVVGEARSCILKKYIK</sequence>
<dbReference type="PROSITE" id="PS01011">
    <property type="entry name" value="FOLYLPOLYGLU_SYNT_1"/>
    <property type="match status" value="1"/>
</dbReference>
<evidence type="ECO:0000256" key="7">
    <source>
        <dbReference type="ARBA" id="ARBA00013023"/>
    </source>
</evidence>
<evidence type="ECO:0000256" key="4">
    <source>
        <dbReference type="ARBA" id="ARBA00005150"/>
    </source>
</evidence>
<dbReference type="Pfam" id="PF02875">
    <property type="entry name" value="Mur_ligase_C"/>
    <property type="match status" value="1"/>
</dbReference>
<keyword evidence="27" id="KW-1185">Reference proteome</keyword>
<comment type="pathway">
    <text evidence="3">Cofactor biosynthesis; tetrahydrofolate biosynthesis; 7,8-dihydrofolate from 2-amino-4-hydroxy-6-hydroxymethyl-7,8-dihydropteridine diphosphate and 4-aminobenzoate: step 2/2.</text>
</comment>
<evidence type="ECO:0000256" key="20">
    <source>
        <dbReference type="ARBA" id="ARBA00047808"/>
    </source>
</evidence>
<dbReference type="STRING" id="1121400.SAMN02746065_109110"/>
<dbReference type="GO" id="GO:0005524">
    <property type="term" value="F:ATP binding"/>
    <property type="evidence" value="ECO:0007669"/>
    <property type="project" value="UniProtKB-KW"/>
</dbReference>
<dbReference type="RefSeq" id="WP_084068952.1">
    <property type="nucleotide sequence ID" value="NZ_FWXY01000009.1"/>
</dbReference>